<keyword evidence="5 11" id="KW-0548">Nucleotidyltransferase</keyword>
<gene>
    <name evidence="19" type="ORF">MTR67_004276</name>
</gene>
<evidence type="ECO:0000256" key="1">
    <source>
        <dbReference type="ARBA" id="ARBA00004123"/>
    </source>
</evidence>
<dbReference type="GO" id="GO:0003899">
    <property type="term" value="F:DNA-directed RNA polymerase activity"/>
    <property type="evidence" value="ECO:0007669"/>
    <property type="project" value="UniProtKB-EC"/>
</dbReference>
<evidence type="ECO:0000256" key="7">
    <source>
        <dbReference type="ARBA" id="ARBA00022771"/>
    </source>
</evidence>
<evidence type="ECO:0000259" key="14">
    <source>
        <dbReference type="Pfam" id="PF04560"/>
    </source>
</evidence>
<dbReference type="InterPro" id="IPR009674">
    <property type="entry name" value="Rpa2_dom_4"/>
</dbReference>
<dbReference type="InterPro" id="IPR007645">
    <property type="entry name" value="RNA_pol_Rpb2_3"/>
</dbReference>
<evidence type="ECO:0000256" key="4">
    <source>
        <dbReference type="ARBA" id="ARBA00022679"/>
    </source>
</evidence>
<evidence type="ECO:0000259" key="15">
    <source>
        <dbReference type="Pfam" id="PF04563"/>
    </source>
</evidence>
<dbReference type="InterPro" id="IPR045358">
    <property type="entry name" value="Ty3_capsid"/>
</dbReference>
<keyword evidence="8" id="KW-0862">Zinc</keyword>
<comment type="similarity">
    <text evidence="2 11">Belongs to the RNA polymerase beta chain family.</text>
</comment>
<evidence type="ECO:0000313" key="19">
    <source>
        <dbReference type="EMBL" id="WMV10891.1"/>
    </source>
</evidence>
<dbReference type="Gene3D" id="2.40.50.150">
    <property type="match status" value="1"/>
</dbReference>
<evidence type="ECO:0000256" key="3">
    <source>
        <dbReference type="ARBA" id="ARBA00022478"/>
    </source>
</evidence>
<dbReference type="GO" id="GO:0003677">
    <property type="term" value="F:DNA binding"/>
    <property type="evidence" value="ECO:0007669"/>
    <property type="project" value="InterPro"/>
</dbReference>
<dbReference type="InterPro" id="IPR037033">
    <property type="entry name" value="DNA-dir_RNAP_su2_hyb_sf"/>
</dbReference>
<dbReference type="GO" id="GO:0000428">
    <property type="term" value="C:DNA-directed RNA polymerase complex"/>
    <property type="evidence" value="ECO:0007669"/>
    <property type="project" value="UniProtKB-KW"/>
</dbReference>
<feature type="domain" description="RNA polymerase Rpb2" evidence="14">
    <location>
        <begin position="1424"/>
        <end position="1532"/>
    </location>
</feature>
<keyword evidence="3 11" id="KW-0240">DNA-directed RNA polymerase</keyword>
<feature type="domain" description="DNA-directed RNA polymerase subunit 2 hybrid-binding" evidence="13">
    <location>
        <begin position="1056"/>
        <end position="1422"/>
    </location>
</feature>
<dbReference type="InterPro" id="IPR014724">
    <property type="entry name" value="RNA_pol_RPB2_OB-fold"/>
</dbReference>
<feature type="region of interest" description="Disordered" evidence="12">
    <location>
        <begin position="584"/>
        <end position="616"/>
    </location>
</feature>
<feature type="domain" description="Ty3 transposon capsid-like protein" evidence="18">
    <location>
        <begin position="649"/>
        <end position="783"/>
    </location>
</feature>
<evidence type="ECO:0000259" key="16">
    <source>
        <dbReference type="Pfam" id="PF04565"/>
    </source>
</evidence>
<proteinExistence type="inferred from homology"/>
<keyword evidence="6" id="KW-0479">Metal-binding</keyword>
<dbReference type="SUPFAM" id="SSF64484">
    <property type="entry name" value="beta and beta-prime subunits of DNA dependent RNA-polymerase"/>
    <property type="match status" value="2"/>
</dbReference>
<evidence type="ECO:0000259" key="17">
    <source>
        <dbReference type="Pfam" id="PF06883"/>
    </source>
</evidence>
<dbReference type="GO" id="GO:0008270">
    <property type="term" value="F:zinc ion binding"/>
    <property type="evidence" value="ECO:0007669"/>
    <property type="project" value="UniProtKB-KW"/>
</dbReference>
<evidence type="ECO:0000256" key="11">
    <source>
        <dbReference type="RuleBase" id="RU363031"/>
    </source>
</evidence>
<dbReference type="PROSITE" id="PS01166">
    <property type="entry name" value="RNA_POL_BETA"/>
    <property type="match status" value="1"/>
</dbReference>
<dbReference type="Gene3D" id="2.40.270.10">
    <property type="entry name" value="DNA-directed RNA polymerase, subunit 2, domain 6"/>
    <property type="match status" value="1"/>
</dbReference>
<evidence type="ECO:0000256" key="10">
    <source>
        <dbReference type="ARBA" id="ARBA00023242"/>
    </source>
</evidence>
<keyword evidence="9 11" id="KW-0804">Transcription</keyword>
<dbReference type="Pfam" id="PF19259">
    <property type="entry name" value="Ty3_capsid"/>
    <property type="match status" value="1"/>
</dbReference>
<dbReference type="CDD" id="cd00653">
    <property type="entry name" value="RNA_pol_B_RPB2"/>
    <property type="match status" value="1"/>
</dbReference>
<dbReference type="GO" id="GO:0005634">
    <property type="term" value="C:nucleus"/>
    <property type="evidence" value="ECO:0007669"/>
    <property type="project" value="UniProtKB-SubCell"/>
</dbReference>
<dbReference type="InterPro" id="IPR007641">
    <property type="entry name" value="RNA_pol_Rpb2_7"/>
</dbReference>
<dbReference type="EC" id="2.7.7.6" evidence="11"/>
<dbReference type="InterPro" id="IPR015712">
    <property type="entry name" value="DNA-dir_RNA_pol_su2"/>
</dbReference>
<dbReference type="Pfam" id="PF00562">
    <property type="entry name" value="RNA_pol_Rpb2_6"/>
    <property type="match status" value="1"/>
</dbReference>
<evidence type="ECO:0000259" key="18">
    <source>
        <dbReference type="Pfam" id="PF19259"/>
    </source>
</evidence>
<dbReference type="Gene3D" id="3.90.1110.10">
    <property type="entry name" value="RNA polymerase Rpb2, domain 2"/>
    <property type="match status" value="1"/>
</dbReference>
<dbReference type="PANTHER" id="PTHR20856">
    <property type="entry name" value="DNA-DIRECTED RNA POLYMERASE I SUBUNIT 2"/>
    <property type="match status" value="1"/>
</dbReference>
<keyword evidence="4 11" id="KW-0808">Transferase</keyword>
<dbReference type="Proteomes" id="UP001234989">
    <property type="component" value="Chromosome 1"/>
</dbReference>
<evidence type="ECO:0000256" key="9">
    <source>
        <dbReference type="ARBA" id="ARBA00023163"/>
    </source>
</evidence>
<protein>
    <recommendedName>
        <fullName evidence="11">DNA-directed RNA polymerase subunit beta</fullName>
        <ecNumber evidence="11">2.7.7.6</ecNumber>
    </recommendedName>
</protein>
<dbReference type="Pfam" id="PF04563">
    <property type="entry name" value="RNA_pol_Rpb2_1"/>
    <property type="match status" value="1"/>
</dbReference>
<dbReference type="Gene3D" id="3.90.1800.10">
    <property type="entry name" value="RNA polymerase alpha subunit dimerisation domain"/>
    <property type="match status" value="1"/>
</dbReference>
<dbReference type="Pfam" id="PF04565">
    <property type="entry name" value="RNA_pol_Rpb2_3"/>
    <property type="match status" value="1"/>
</dbReference>
<feature type="domain" description="RNA polymerase beta subunit protrusion" evidence="15">
    <location>
        <begin position="31"/>
        <end position="207"/>
    </location>
</feature>
<evidence type="ECO:0000256" key="6">
    <source>
        <dbReference type="ARBA" id="ARBA00022723"/>
    </source>
</evidence>
<dbReference type="Gene3D" id="3.90.1100.10">
    <property type="match status" value="2"/>
</dbReference>
<dbReference type="FunFam" id="2.40.270.10:FF:000006">
    <property type="entry name" value="DNA-directed RNA polymerase subunit beta"/>
    <property type="match status" value="1"/>
</dbReference>
<comment type="subcellular location">
    <subcellularLocation>
        <location evidence="1">Nucleus</location>
    </subcellularLocation>
</comment>
<dbReference type="InterPro" id="IPR007121">
    <property type="entry name" value="RNA_pol_bsu_CS"/>
</dbReference>
<evidence type="ECO:0000313" key="20">
    <source>
        <dbReference type="Proteomes" id="UP001234989"/>
    </source>
</evidence>
<evidence type="ECO:0000256" key="5">
    <source>
        <dbReference type="ARBA" id="ARBA00022695"/>
    </source>
</evidence>
<evidence type="ECO:0000259" key="13">
    <source>
        <dbReference type="Pfam" id="PF00562"/>
    </source>
</evidence>
<dbReference type="FunFam" id="3.90.1800.10:FF:000004">
    <property type="entry name" value="DNA-directed RNA polymerase subunit beta"/>
    <property type="match status" value="1"/>
</dbReference>
<keyword evidence="7" id="KW-0863">Zinc-finger</keyword>
<comment type="function">
    <text evidence="11">DNA-dependent RNA polymerase catalyzes the transcription of DNA into RNA using the four ribonucleoside triphosphates as substrates.</text>
</comment>
<keyword evidence="20" id="KW-1185">Reference proteome</keyword>
<dbReference type="InterPro" id="IPR007644">
    <property type="entry name" value="RNA_pol_bsu_protrusion"/>
</dbReference>
<organism evidence="19 20">
    <name type="scientific">Solanum verrucosum</name>
    <dbReference type="NCBI Taxonomy" id="315347"/>
    <lineage>
        <taxon>Eukaryota</taxon>
        <taxon>Viridiplantae</taxon>
        <taxon>Streptophyta</taxon>
        <taxon>Embryophyta</taxon>
        <taxon>Tracheophyta</taxon>
        <taxon>Spermatophyta</taxon>
        <taxon>Magnoliopsida</taxon>
        <taxon>eudicotyledons</taxon>
        <taxon>Gunneridae</taxon>
        <taxon>Pentapetalae</taxon>
        <taxon>asterids</taxon>
        <taxon>lamiids</taxon>
        <taxon>Solanales</taxon>
        <taxon>Solanaceae</taxon>
        <taxon>Solanoideae</taxon>
        <taxon>Solaneae</taxon>
        <taxon>Solanum</taxon>
    </lineage>
</organism>
<reference evidence="19" key="1">
    <citation type="submission" date="2023-08" db="EMBL/GenBank/DDBJ databases">
        <title>A de novo genome assembly of Solanum verrucosum Schlechtendal, a Mexican diploid species geographically isolated from the other diploid A-genome species in potato relatives.</title>
        <authorList>
            <person name="Hosaka K."/>
        </authorList>
    </citation>
    <scope>NUCLEOTIDE SEQUENCE</scope>
    <source>
        <tissue evidence="19">Young leaves</tissue>
    </source>
</reference>
<dbReference type="FunFam" id="2.40.270.10:FF:000011">
    <property type="entry name" value="DNA-directed RNA polymerase subunit beta"/>
    <property type="match status" value="1"/>
</dbReference>
<evidence type="ECO:0000256" key="8">
    <source>
        <dbReference type="ARBA" id="ARBA00022833"/>
    </source>
</evidence>
<accession>A0AAF0PUD0</accession>
<dbReference type="GO" id="GO:0032549">
    <property type="term" value="F:ribonucleoside binding"/>
    <property type="evidence" value="ECO:0007669"/>
    <property type="project" value="InterPro"/>
</dbReference>
<dbReference type="InterPro" id="IPR037034">
    <property type="entry name" value="RNA_pol_Rpb2_2_sf"/>
</dbReference>
<evidence type="ECO:0000256" key="12">
    <source>
        <dbReference type="SAM" id="MobiDB-lite"/>
    </source>
</evidence>
<dbReference type="Pfam" id="PF06883">
    <property type="entry name" value="RNA_pol_Rpa2_4"/>
    <property type="match status" value="1"/>
</dbReference>
<dbReference type="InterPro" id="IPR007120">
    <property type="entry name" value="DNA-dir_RNAP_su2_dom"/>
</dbReference>
<feature type="domain" description="RNA polymerase Rpb2" evidence="16">
    <location>
        <begin position="823"/>
        <end position="886"/>
    </location>
</feature>
<dbReference type="GO" id="GO:0006351">
    <property type="term" value="P:DNA-templated transcription"/>
    <property type="evidence" value="ECO:0007669"/>
    <property type="project" value="InterPro"/>
</dbReference>
<evidence type="ECO:0000256" key="2">
    <source>
        <dbReference type="ARBA" id="ARBA00006835"/>
    </source>
</evidence>
<feature type="domain" description="DNA-directed RNA polymerase I subunit RPA2" evidence="17">
    <location>
        <begin position="941"/>
        <end position="997"/>
    </location>
</feature>
<keyword evidence="10" id="KW-0539">Nucleus</keyword>
<sequence>MEEEKPKTEGTKAMSRPHLVAEKDYSALKELFSHHIESFDYMVDNGLETMLLNIKPIEIVDSFSSLKLRNILFLGPAANLWSIACVKQCRQAKLSYTGKFLVDICFQYGDGAVIREKFNFGQFPIMLKSKLCHLRGADDSRKLIAYKEEPSEMGGYFILKGLERVIRLIILPKRNYPTSMARNSFRDRREGYSDKAVVIRCVREDQSAVSLKLYYLNNGSARLGFWIQGREYLLPVGIILKALVDTTDHEIYVNLTCCYNEECDRVKGSVGTQLVGERAKIILDEVQALSLFTRAQCLRHIGEHFQPVVIGMQNDSYKTVADAVLRDYIFVHLDNNHDKFNLLMAKKFHPVHWETGTTPKQCGGLGVKNVKSFYEKRLVRAEDSFPYESVLIPKVSRKVCFKWNRGVILTAKNIKKRERLIAKAGVSCEKLQDWLLKLQRSLQEETDGEKKKFELSSLTDVKKAIEKNAPKQIGLAIESMLKTGRLATQSGLDLQQIGVPFPPGLCTIGRRKKTFDFTLQRPITRSISGDHNNLVSEPDVMADQIQHQLALLVNLFQEECAANIARQEAINARLDALTKDLANSKVDSESTDHTSQTPGWKGKSGEVEGSKSDAGGSSFIPRYTKLDFPRFTGQGDPLGWLNRCDHFFRHQQTPDEEKVSLASFHLEGNAQLWFLQLETDLPEPSWDEFKRYCNLRFGPPIISQKLGELAKLHHIGSVADYQEKIEQLISQAGILTKSQKIELYISGLADYIAIEVELHNPPDLATTMSLSRLYERKEQSVYSQSLDACKSKTTDFSPQQHARFVKKLTRPEMEERAGMTVQAEKLNFLRFLSHFRAVHRGASFAGLRTTSVRKLLPESWGFLCPVHTPDGEPCGLLNHMTASCRITSYYDSKGNVKDFFKMRMSILNVLIAIGMTPPSPKLVQAGPPELLSVLLDGRIAGYIPSDLIEKAITHLRRLKLSSTSSIPVDLEVGYIPLSMNGAYPGLYLFTSPSRFVRPVRNISAPAEEGNDLELVGPFEQVYMEISCPDGGDGGRKTLFPATHQEIHPTNILSVVGNLTPWSDHNQSPRNMYQCQMGKQTMGFSSQALNCRADQKLYHLQTPQTPIVRTKAYEKYCVDDYPLGTNAIVAVLAYSGYDMEDAMVLNKSSVDRGMCHGHIYQTETIDLTEQSAKSDRAQRLFRRSKLDKSSHQLIDTDGLPYVGQRINPNEPYCSIYNEITSQTTSMKLKGSEPVVVDYVAVDVKNKTHLQKANIRFRRSRNPVIGDKFSSRHGQKGVCSQLWPDVDMPFSAVTGMRPDLIINPHAFPSRMTIAMLLESIAAKGGALHGKFVDATPFSNTMKESESESSSLVDDLGSMLAACGFNHHGTEVLYSGVYGTELTCLIFIGPVYYQRLRHMVSDKFQVRSTGQVDHITRQPIKGRKRGGGVRFGEMERDSLLAHGAAYLLHDRLHTSSDHHIADVCSECGSVLTSSVIQPPKRAVQVILKQLPAREPKKVTCVACRSSKGMETVAMPYVFKYLAAELAAMNIKMTLKLSNEAGA</sequence>
<dbReference type="Pfam" id="PF04560">
    <property type="entry name" value="RNA_pol_Rpb2_7"/>
    <property type="match status" value="1"/>
</dbReference>
<dbReference type="EMBL" id="CP133612">
    <property type="protein sequence ID" value="WMV10891.1"/>
    <property type="molecule type" value="Genomic_DNA"/>
</dbReference>
<dbReference type="GO" id="GO:0009561">
    <property type="term" value="P:megagametogenesis"/>
    <property type="evidence" value="ECO:0007669"/>
    <property type="project" value="UniProtKB-ARBA"/>
</dbReference>
<comment type="catalytic activity">
    <reaction evidence="11">
        <text>RNA(n) + a ribonucleoside 5'-triphosphate = RNA(n+1) + diphosphate</text>
        <dbReference type="Rhea" id="RHEA:21248"/>
        <dbReference type="Rhea" id="RHEA-COMP:14527"/>
        <dbReference type="Rhea" id="RHEA-COMP:17342"/>
        <dbReference type="ChEBI" id="CHEBI:33019"/>
        <dbReference type="ChEBI" id="CHEBI:61557"/>
        <dbReference type="ChEBI" id="CHEBI:140395"/>
        <dbReference type="EC" id="2.7.7.6"/>
    </reaction>
</comment>
<name>A0AAF0PUD0_SOLVR</name>